<keyword evidence="3" id="KW-0391">Immunity</keyword>
<keyword evidence="4" id="KW-1133">Transmembrane helix</keyword>
<feature type="domain" description="Peptidoglycan recognition protein family" evidence="6">
    <location>
        <begin position="397"/>
        <end position="542"/>
    </location>
</feature>
<keyword evidence="4" id="KW-0472">Membrane</keyword>
<keyword evidence="2" id="KW-0399">Innate immunity</keyword>
<organism evidence="7 8">
    <name type="scientific">Apolygus lucorum</name>
    <name type="common">Small green plant bug</name>
    <name type="synonym">Lygocoris lucorum</name>
    <dbReference type="NCBI Taxonomy" id="248454"/>
    <lineage>
        <taxon>Eukaryota</taxon>
        <taxon>Metazoa</taxon>
        <taxon>Ecdysozoa</taxon>
        <taxon>Arthropoda</taxon>
        <taxon>Hexapoda</taxon>
        <taxon>Insecta</taxon>
        <taxon>Pterygota</taxon>
        <taxon>Neoptera</taxon>
        <taxon>Paraneoptera</taxon>
        <taxon>Hemiptera</taxon>
        <taxon>Heteroptera</taxon>
        <taxon>Panheteroptera</taxon>
        <taxon>Cimicomorpha</taxon>
        <taxon>Miridae</taxon>
        <taxon>Mirini</taxon>
        <taxon>Apolygus</taxon>
    </lineage>
</organism>
<feature type="domain" description="Peptidoglycan recognition protein family" evidence="6">
    <location>
        <begin position="220"/>
        <end position="362"/>
    </location>
</feature>
<dbReference type="Gene3D" id="3.40.80.10">
    <property type="entry name" value="Peptidoglycan recognition protein-like"/>
    <property type="match status" value="5"/>
</dbReference>
<gene>
    <name evidence="7" type="ORF">GE061_002203</name>
</gene>
<comment type="similarity">
    <text evidence="1">Belongs to the N-acetylmuramoyl-L-alanine amidase 2 family.</text>
</comment>
<reference evidence="7" key="1">
    <citation type="journal article" date="2021" name="Mol. Ecol. Resour.">
        <title>Apolygus lucorum genome provides insights into omnivorousness and mesophyll feeding.</title>
        <authorList>
            <person name="Liu Y."/>
            <person name="Liu H."/>
            <person name="Wang H."/>
            <person name="Huang T."/>
            <person name="Liu B."/>
            <person name="Yang B."/>
            <person name="Yin L."/>
            <person name="Li B."/>
            <person name="Zhang Y."/>
            <person name="Zhang S."/>
            <person name="Jiang F."/>
            <person name="Zhang X."/>
            <person name="Ren Y."/>
            <person name="Wang B."/>
            <person name="Wang S."/>
            <person name="Lu Y."/>
            <person name="Wu K."/>
            <person name="Fan W."/>
            <person name="Wang G."/>
        </authorList>
    </citation>
    <scope>NUCLEOTIDE SEQUENCE</scope>
    <source>
        <strain evidence="7">12Hb</strain>
    </source>
</reference>
<evidence type="ECO:0000259" key="5">
    <source>
        <dbReference type="SMART" id="SM00644"/>
    </source>
</evidence>
<keyword evidence="8" id="KW-1185">Reference proteome</keyword>
<dbReference type="InterPro" id="IPR002502">
    <property type="entry name" value="Amidase_domain"/>
</dbReference>
<feature type="domain" description="N-acetylmuramoyl-L-alanine amidase" evidence="5">
    <location>
        <begin position="857"/>
        <end position="991"/>
    </location>
</feature>
<dbReference type="Proteomes" id="UP000466442">
    <property type="component" value="Unassembled WGS sequence"/>
</dbReference>
<dbReference type="GO" id="GO:0008270">
    <property type="term" value="F:zinc ion binding"/>
    <property type="evidence" value="ECO:0007669"/>
    <property type="project" value="InterPro"/>
</dbReference>
<protein>
    <recommendedName>
        <fullName evidence="9">Peptidoglycan recognition protein family domain-containing protein</fullName>
    </recommendedName>
</protein>
<evidence type="ECO:0000256" key="2">
    <source>
        <dbReference type="ARBA" id="ARBA00022588"/>
    </source>
</evidence>
<name>A0A8S9X661_APOLU</name>
<dbReference type="PANTHER" id="PTHR11022:SF41">
    <property type="entry name" value="PEPTIDOGLYCAN-RECOGNITION PROTEIN LC-RELATED"/>
    <property type="match status" value="1"/>
</dbReference>
<dbReference type="EMBL" id="WIXP02000010">
    <property type="protein sequence ID" value="KAF6203868.1"/>
    <property type="molecule type" value="Genomic_DNA"/>
</dbReference>
<feature type="domain" description="Peptidoglycan recognition protein family" evidence="6">
    <location>
        <begin position="843"/>
        <end position="985"/>
    </location>
</feature>
<dbReference type="Pfam" id="PF01510">
    <property type="entry name" value="Amidase_2"/>
    <property type="match status" value="2"/>
</dbReference>
<feature type="domain" description="Peptidoglycan recognition protein family" evidence="6">
    <location>
        <begin position="744"/>
        <end position="842"/>
    </location>
</feature>
<evidence type="ECO:0000256" key="4">
    <source>
        <dbReference type="SAM" id="Phobius"/>
    </source>
</evidence>
<dbReference type="GO" id="GO:0045087">
    <property type="term" value="P:innate immune response"/>
    <property type="evidence" value="ECO:0007669"/>
    <property type="project" value="UniProtKB-KW"/>
</dbReference>
<feature type="transmembrane region" description="Helical" evidence="4">
    <location>
        <begin position="174"/>
        <end position="196"/>
    </location>
</feature>
<dbReference type="SMART" id="SM00701">
    <property type="entry name" value="PGRP"/>
    <property type="match status" value="4"/>
</dbReference>
<evidence type="ECO:0000256" key="1">
    <source>
        <dbReference type="ARBA" id="ARBA00007553"/>
    </source>
</evidence>
<evidence type="ECO:0000313" key="7">
    <source>
        <dbReference type="EMBL" id="KAF6203868.1"/>
    </source>
</evidence>
<dbReference type="SUPFAM" id="SSF55846">
    <property type="entry name" value="N-acetylmuramoyl-L-alanine amidase-like"/>
    <property type="match status" value="5"/>
</dbReference>
<dbReference type="GO" id="GO:0008745">
    <property type="term" value="F:N-acetylmuramoyl-L-alanine amidase activity"/>
    <property type="evidence" value="ECO:0007669"/>
    <property type="project" value="InterPro"/>
</dbReference>
<sequence>MVVGYIDAIDGCTNGSVDRITDKQDVHKNDLKDNGEVQENQIGQIAVPEKILDICCRTTTDKDQIAETVVDVSSSCDESTAECYSSSDDESNALDTFKNNQVPGTMTNELNDCKDFWVAKTVNITNNYQKQTLDVEQLKYLADECAPKISWTDGFHNESIGKAQDVVSHRLRKAVAIGLSTLTLVLVVIVVAVELWQLNRTEAVIDTDNQCEDIPLNFSIRYVDRQEWFARDSKTPLQKFPSLPLKAVIVDTTGSFSCSTHFYCPNAVLELQNRAIAGGQQDIPANFVLVEDGYIYEGRGWEFVGEDVPGYDSTFLEVLILGNFDITFPTCSNKSLPLLLNEGVRLGFLSPNYELFGKNQFVDTLTMNTDSPLVKDMKNWSRNSGQERDDEDWIGDTKLVTRKQWAAENPQPPSQLLAVIPPKMVVLAHTAGRTCPTDKQTCMDFMRLIQAGHISLGWVDIAYNFLVGIDGVVYVGVGWNRQGHHSLDRNNNKSIAIGFIGNFNKVEPTPGQMKAAKAVLDVGLKLGKIDPDAYVVLHCQIRPIDSPGLNVDKIVEQEWPQWSPLGDIEVETPKNFSVRYFNRSAWFAADPKTPFTKQPNLPLQSVIVYRTRNFNVSHQRNSIKTTMELQKYYQNQNLSDVPSNFLISVDGCIFEGHGWDYVAENTIIRFNSSFLFALRVELVFSEISNSNSSQILTPEMNTSLTLLLEESVKMGKLTPKHDVQYVDDNHHDVDIFGPTAPANITLVPRQTCDLVDPKSYIDKYTHLHPSPTVVVAHTVTSQCFTREDCCQVIRNIQSHHMGKMGWSDIGYHFLVGGDGRVYEGKKWDKYGIFLIGYNCGKGRLVTRTEWGALEPKTLPADLEEIPPQIVIVASTNGPNCATESECREIVQNFQISAMSRGASDILFNFLVGGDCNIYEGVGWNKTGNHTISFNEKSIGLAFIGTFMTSSPAQAQVDSGLAWLEGGVQSNNLAPDYVVFVQKQVTPFESPGVQMIPFIKRWKHWSANITVTPTTFDFNNTRVTAKRLKILGQQ</sequence>
<evidence type="ECO:0008006" key="9">
    <source>
        <dbReference type="Google" id="ProtNLM"/>
    </source>
</evidence>
<comment type="caution">
    <text evidence="7">The sequence shown here is derived from an EMBL/GenBank/DDBJ whole genome shotgun (WGS) entry which is preliminary data.</text>
</comment>
<dbReference type="InterPro" id="IPR036505">
    <property type="entry name" value="Amidase/PGRP_sf"/>
</dbReference>
<proteinExistence type="inferred from homology"/>
<evidence type="ECO:0000313" key="8">
    <source>
        <dbReference type="Proteomes" id="UP000466442"/>
    </source>
</evidence>
<dbReference type="PANTHER" id="PTHR11022">
    <property type="entry name" value="PEPTIDOGLYCAN RECOGNITION PROTEIN"/>
    <property type="match status" value="1"/>
</dbReference>
<dbReference type="GO" id="GO:0009253">
    <property type="term" value="P:peptidoglycan catabolic process"/>
    <property type="evidence" value="ECO:0007669"/>
    <property type="project" value="InterPro"/>
</dbReference>
<dbReference type="InterPro" id="IPR006619">
    <property type="entry name" value="PGRP_domain_met/bac"/>
</dbReference>
<dbReference type="CDD" id="cd06583">
    <property type="entry name" value="PGRP"/>
    <property type="match status" value="3"/>
</dbReference>
<dbReference type="OrthoDB" id="10001926at2759"/>
<dbReference type="AlphaFoldDB" id="A0A8S9X661"/>
<evidence type="ECO:0000259" key="6">
    <source>
        <dbReference type="SMART" id="SM00701"/>
    </source>
</evidence>
<dbReference type="InterPro" id="IPR015510">
    <property type="entry name" value="PGRP"/>
</dbReference>
<feature type="domain" description="N-acetylmuramoyl-L-alanine amidase" evidence="5">
    <location>
        <begin position="409"/>
        <end position="548"/>
    </location>
</feature>
<dbReference type="SMART" id="SM00644">
    <property type="entry name" value="Ami_2"/>
    <property type="match status" value="2"/>
</dbReference>
<accession>A0A8S9X661</accession>
<evidence type="ECO:0000256" key="3">
    <source>
        <dbReference type="ARBA" id="ARBA00022859"/>
    </source>
</evidence>
<keyword evidence="4" id="KW-0812">Transmembrane</keyword>